<dbReference type="AlphaFoldDB" id="A0A3P5Z4C2"/>
<evidence type="ECO:0000256" key="1">
    <source>
        <dbReference type="SAM" id="MobiDB-lite"/>
    </source>
</evidence>
<accession>A0A3P5Z4C2</accession>
<protein>
    <submittedName>
        <fullName evidence="2">Uncharacterized protein</fullName>
    </submittedName>
</protein>
<organism evidence="2">
    <name type="scientific">Brassica campestris</name>
    <name type="common">Field mustard</name>
    <dbReference type="NCBI Taxonomy" id="3711"/>
    <lineage>
        <taxon>Eukaryota</taxon>
        <taxon>Viridiplantae</taxon>
        <taxon>Streptophyta</taxon>
        <taxon>Embryophyta</taxon>
        <taxon>Tracheophyta</taxon>
        <taxon>Spermatophyta</taxon>
        <taxon>Magnoliopsida</taxon>
        <taxon>eudicotyledons</taxon>
        <taxon>Gunneridae</taxon>
        <taxon>Pentapetalae</taxon>
        <taxon>rosids</taxon>
        <taxon>malvids</taxon>
        <taxon>Brassicales</taxon>
        <taxon>Brassicaceae</taxon>
        <taxon>Brassiceae</taxon>
        <taxon>Brassica</taxon>
    </lineage>
</organism>
<evidence type="ECO:0000313" key="2">
    <source>
        <dbReference type="EMBL" id="VDC68903.1"/>
    </source>
</evidence>
<gene>
    <name evidence="2" type="ORF">BRAA06T27443Z</name>
</gene>
<proteinExistence type="predicted"/>
<feature type="region of interest" description="Disordered" evidence="1">
    <location>
        <begin position="1"/>
        <end position="41"/>
    </location>
</feature>
<sequence length="41" mass="4704">MSGRRHGNTNPVGQRNSNVHKSKLLHETRRDLSGPMNKKKH</sequence>
<dbReference type="EMBL" id="LR031569">
    <property type="protein sequence ID" value="VDC68903.1"/>
    <property type="molecule type" value="Genomic_DNA"/>
</dbReference>
<reference evidence="2" key="1">
    <citation type="submission" date="2018-11" db="EMBL/GenBank/DDBJ databases">
        <authorList>
            <consortium name="Genoscope - CEA"/>
            <person name="William W."/>
        </authorList>
    </citation>
    <scope>NUCLEOTIDE SEQUENCE</scope>
</reference>
<feature type="compositionally biased region" description="Polar residues" evidence="1">
    <location>
        <begin position="8"/>
        <end position="17"/>
    </location>
</feature>
<name>A0A3P5Z4C2_BRACM</name>